<dbReference type="Gene3D" id="6.20.50.110">
    <property type="entry name" value="Methyltransferase, zinc-binding domain"/>
    <property type="match status" value="1"/>
</dbReference>
<reference evidence="3" key="1">
    <citation type="submission" date="2020-04" db="EMBL/GenBank/DDBJ databases">
        <authorList>
            <person name="Chiriac C."/>
            <person name="Salcher M."/>
            <person name="Ghai R."/>
            <person name="Kavagutti S V."/>
        </authorList>
    </citation>
    <scope>NUCLEOTIDE SEQUENCE</scope>
</reference>
<dbReference type="Pfam" id="PF08484">
    <property type="entry name" value="Methyltransf_14"/>
    <property type="match status" value="1"/>
</dbReference>
<feature type="domain" description="Methyltransferase putative zinc binding" evidence="1">
    <location>
        <begin position="10"/>
        <end position="70"/>
    </location>
</feature>
<dbReference type="CDD" id="cd02440">
    <property type="entry name" value="AdoMet_MTases"/>
    <property type="match status" value="1"/>
</dbReference>
<dbReference type="Gene3D" id="3.40.50.150">
    <property type="entry name" value="Vaccinia Virus protein VP39"/>
    <property type="match status" value="1"/>
</dbReference>
<dbReference type="InterPro" id="IPR013630">
    <property type="entry name" value="Methyltransf_Zn-bd_dom_put"/>
</dbReference>
<sequence length="407" mass="46255">MDNCTPITECLACGSNQLVQTLDLGQQPLANNFRNTESNKDETRYPLVLNRCTQCDHLQLTHAVDPHLIYTHYLYVSGTSNTLKEYSEWYAHFVREQFNHWPTSVLDIGCNDGTQLDYFKKAQFQTWGIDPAENLYPTSSAKHTVILGFWDEETASKLGRDFDVINSQNAFSHIPDPLAYLKLAKEYLKNDGKIFISTSQADMVINGEFDTIYHEHISYYNTSSMKAIAERAGLFLVDVVKTPIHGTSYIFVLAKKPYNEQRIANVLAIEQADKLHDPATYQHWAEGVGTLLTRLKEQIDEYRAWGYHIIGYGAAAKGMTLLNASGVTLDAVVDDNPLKQGLYCPGTHIPVVSSNYIQQIPADDIVVFIPLAWNFYPEIVKKIRSIRSEDTDMFIRYFPEMSTAFYD</sequence>
<dbReference type="InterPro" id="IPR013691">
    <property type="entry name" value="MeTrfase_14"/>
</dbReference>
<dbReference type="PANTHER" id="PTHR43861">
    <property type="entry name" value="TRANS-ACONITATE 2-METHYLTRANSFERASE-RELATED"/>
    <property type="match status" value="1"/>
</dbReference>
<dbReference type="PANTHER" id="PTHR43861:SF5">
    <property type="entry name" value="BLL5978 PROTEIN"/>
    <property type="match status" value="1"/>
</dbReference>
<organism evidence="3">
    <name type="scientific">uncultured Caudovirales phage</name>
    <dbReference type="NCBI Taxonomy" id="2100421"/>
    <lineage>
        <taxon>Viruses</taxon>
        <taxon>Duplodnaviria</taxon>
        <taxon>Heunggongvirae</taxon>
        <taxon>Uroviricota</taxon>
        <taxon>Caudoviricetes</taxon>
        <taxon>Peduoviridae</taxon>
        <taxon>Maltschvirus</taxon>
        <taxon>Maltschvirus maltsch</taxon>
    </lineage>
</organism>
<protein>
    <submittedName>
        <fullName evidence="3">AdoMet_MTases domain containing protein</fullName>
    </submittedName>
</protein>
<evidence type="ECO:0000259" key="1">
    <source>
        <dbReference type="Pfam" id="PF08421"/>
    </source>
</evidence>
<dbReference type="EMBL" id="LR796233">
    <property type="protein sequence ID" value="CAB4129121.1"/>
    <property type="molecule type" value="Genomic_DNA"/>
</dbReference>
<dbReference type="SUPFAM" id="SSF53335">
    <property type="entry name" value="S-adenosyl-L-methionine-dependent methyltransferases"/>
    <property type="match status" value="1"/>
</dbReference>
<evidence type="ECO:0000313" key="3">
    <source>
        <dbReference type="EMBL" id="CAB4129121.1"/>
    </source>
</evidence>
<dbReference type="Gene3D" id="3.40.50.720">
    <property type="entry name" value="NAD(P)-binding Rossmann-like Domain"/>
    <property type="match status" value="1"/>
</dbReference>
<name>A0A6J5L487_9CAUD</name>
<dbReference type="Pfam" id="PF08421">
    <property type="entry name" value="Methyltransf_13"/>
    <property type="match status" value="1"/>
</dbReference>
<dbReference type="InterPro" id="IPR029063">
    <property type="entry name" value="SAM-dependent_MTases_sf"/>
</dbReference>
<feature type="domain" description="C-methyltransferase" evidence="2">
    <location>
        <begin position="243"/>
        <end position="397"/>
    </location>
</feature>
<proteinExistence type="predicted"/>
<evidence type="ECO:0000259" key="2">
    <source>
        <dbReference type="Pfam" id="PF08484"/>
    </source>
</evidence>
<gene>
    <name evidence="3" type="ORF">UFOVP112_219</name>
</gene>
<dbReference type="Pfam" id="PF13489">
    <property type="entry name" value="Methyltransf_23"/>
    <property type="match status" value="1"/>
</dbReference>
<accession>A0A6J5L487</accession>
<dbReference type="InterPro" id="IPR038576">
    <property type="entry name" value="Methyltransf_Zn-bd_dom_put_sf"/>
</dbReference>